<feature type="compositionally biased region" description="Polar residues" evidence="1">
    <location>
        <begin position="1"/>
        <end position="14"/>
    </location>
</feature>
<evidence type="ECO:0000313" key="2">
    <source>
        <dbReference type="EMBL" id="KAL0978791.1"/>
    </source>
</evidence>
<protein>
    <recommendedName>
        <fullName evidence="4">DUF4371 domain-containing protein</fullName>
    </recommendedName>
</protein>
<evidence type="ECO:0008006" key="4">
    <source>
        <dbReference type="Google" id="ProtNLM"/>
    </source>
</evidence>
<name>A0ABD0X8H8_UMBPY</name>
<dbReference type="AlphaFoldDB" id="A0ABD0X8H8"/>
<proteinExistence type="predicted"/>
<accession>A0ABD0X8H8</accession>
<dbReference type="EMBL" id="JAGEUA010000005">
    <property type="protein sequence ID" value="KAL0978791.1"/>
    <property type="molecule type" value="Genomic_DNA"/>
</dbReference>
<comment type="caution">
    <text evidence="2">The sequence shown here is derived from an EMBL/GenBank/DDBJ whole genome shotgun (WGS) entry which is preliminary data.</text>
</comment>
<sequence>MTTASVLPVPSQSAPKAGPETMRVRVRVPVPTCQRVANAEAMVLATLAEHSLPFTFAPVIVKLAQTLATDKVALSGLKLSRTAAAYKMVHGLGFTFSERIFSNTRKYPFSINLDESTNNGGKKVLSILVSYFNPDRKMVDVEHLGSLEVLKVSALKLEKLLVKFFKDNNIPWFNLVSMLMDSCSVMRGNKMGLESRVRQNHCPSLLDVDGDSCHHIHNAAKVFAAPFSNHLERLFGDLHADHQWATDQLAYLREICEFMSIPGSAPKRFIQHRWLSAYDVAITTQRMLPAYKVLYYGFMDKEDKALYKDPLGQLFTNYKVSEKAQTQIGSFHEDLSKKGMTQLDKDRKKRVVRKVWHEATITELHLSVYTGVLPILKEYVMVFQGSQTLVHKLHDKQLQVFTNFLACFVKSEHLNPMPKSLATLDLDNKLLPVREMYVGREANRFRVAHPQHPLLKPFLEEVSRAYITCARYLQKNL</sequence>
<organism evidence="2 3">
    <name type="scientific">Umbra pygmaea</name>
    <name type="common">Eastern mudminnow</name>
    <dbReference type="NCBI Taxonomy" id="75934"/>
    <lineage>
        <taxon>Eukaryota</taxon>
        <taxon>Metazoa</taxon>
        <taxon>Chordata</taxon>
        <taxon>Craniata</taxon>
        <taxon>Vertebrata</taxon>
        <taxon>Euteleostomi</taxon>
        <taxon>Actinopterygii</taxon>
        <taxon>Neopterygii</taxon>
        <taxon>Teleostei</taxon>
        <taxon>Protacanthopterygii</taxon>
        <taxon>Esociformes</taxon>
        <taxon>Umbridae</taxon>
        <taxon>Umbra</taxon>
    </lineage>
</organism>
<feature type="region of interest" description="Disordered" evidence="1">
    <location>
        <begin position="1"/>
        <end position="21"/>
    </location>
</feature>
<evidence type="ECO:0000313" key="3">
    <source>
        <dbReference type="Proteomes" id="UP001557470"/>
    </source>
</evidence>
<reference evidence="2 3" key="1">
    <citation type="submission" date="2024-06" db="EMBL/GenBank/DDBJ databases">
        <authorList>
            <person name="Pan Q."/>
            <person name="Wen M."/>
            <person name="Jouanno E."/>
            <person name="Zahm M."/>
            <person name="Klopp C."/>
            <person name="Cabau C."/>
            <person name="Louis A."/>
            <person name="Berthelot C."/>
            <person name="Parey E."/>
            <person name="Roest Crollius H."/>
            <person name="Montfort J."/>
            <person name="Robinson-Rechavi M."/>
            <person name="Bouchez O."/>
            <person name="Lampietro C."/>
            <person name="Lopez Roques C."/>
            <person name="Donnadieu C."/>
            <person name="Postlethwait J."/>
            <person name="Bobe J."/>
            <person name="Verreycken H."/>
            <person name="Guiguen Y."/>
        </authorList>
    </citation>
    <scope>NUCLEOTIDE SEQUENCE [LARGE SCALE GENOMIC DNA]</scope>
    <source>
        <strain evidence="2">Up_M1</strain>
        <tissue evidence="2">Testis</tissue>
    </source>
</reference>
<dbReference type="PANTHER" id="PTHR37162:SF1">
    <property type="entry name" value="BED-TYPE DOMAIN-CONTAINING PROTEIN"/>
    <property type="match status" value="1"/>
</dbReference>
<gene>
    <name evidence="2" type="ORF">UPYG_G00175240</name>
</gene>
<evidence type="ECO:0000256" key="1">
    <source>
        <dbReference type="SAM" id="MobiDB-lite"/>
    </source>
</evidence>
<dbReference type="PANTHER" id="PTHR37162">
    <property type="entry name" value="HAT FAMILY DIMERISATION DOMAINCONTAINING PROTEIN-RELATED"/>
    <property type="match status" value="1"/>
</dbReference>
<keyword evidence="3" id="KW-1185">Reference proteome</keyword>
<dbReference type="Proteomes" id="UP001557470">
    <property type="component" value="Unassembled WGS sequence"/>
</dbReference>